<dbReference type="EMBL" id="CAJVCH010525091">
    <property type="protein sequence ID" value="CAG7822007.1"/>
    <property type="molecule type" value="Genomic_DNA"/>
</dbReference>
<organism evidence="1 2">
    <name type="scientific">Allacma fusca</name>
    <dbReference type="NCBI Taxonomy" id="39272"/>
    <lineage>
        <taxon>Eukaryota</taxon>
        <taxon>Metazoa</taxon>
        <taxon>Ecdysozoa</taxon>
        <taxon>Arthropoda</taxon>
        <taxon>Hexapoda</taxon>
        <taxon>Collembola</taxon>
        <taxon>Symphypleona</taxon>
        <taxon>Sminthuridae</taxon>
        <taxon>Allacma</taxon>
    </lineage>
</organism>
<reference evidence="1" key="1">
    <citation type="submission" date="2021-06" db="EMBL/GenBank/DDBJ databases">
        <authorList>
            <person name="Hodson N. C."/>
            <person name="Mongue J. A."/>
            <person name="Jaron S. K."/>
        </authorList>
    </citation>
    <scope>NUCLEOTIDE SEQUENCE</scope>
</reference>
<accession>A0A8J2KXX7</accession>
<dbReference type="Proteomes" id="UP000708208">
    <property type="component" value="Unassembled WGS sequence"/>
</dbReference>
<feature type="non-terminal residue" evidence="1">
    <location>
        <position position="134"/>
    </location>
</feature>
<evidence type="ECO:0000313" key="1">
    <source>
        <dbReference type="EMBL" id="CAG7822007.1"/>
    </source>
</evidence>
<proteinExistence type="predicted"/>
<name>A0A8J2KXX7_9HEXA</name>
<comment type="caution">
    <text evidence="1">The sequence shown here is derived from an EMBL/GenBank/DDBJ whole genome shotgun (WGS) entry which is preliminary data.</text>
</comment>
<protein>
    <submittedName>
        <fullName evidence="1">Uncharacterized protein</fullName>
    </submittedName>
</protein>
<evidence type="ECO:0000313" key="2">
    <source>
        <dbReference type="Proteomes" id="UP000708208"/>
    </source>
</evidence>
<dbReference type="AlphaFoldDB" id="A0A8J2KXX7"/>
<sequence length="134" mass="15375">VAHSSWGSKPYDKYLVPSRINFLVNRMGTLKVNIFKEVQAINKTSAVTLLTSSLLFECLGLRQKIYNDFNVSLEPLFENVLKQLILRIKSENWNVLEILTAKEKGGVNYDPNDQNTGFEEEFFTGLVFIEQEII</sequence>
<keyword evidence="2" id="KW-1185">Reference proteome</keyword>
<gene>
    <name evidence="1" type="ORF">AFUS01_LOCUS32305</name>
</gene>